<comment type="catalytic activity">
    <reaction evidence="9">
        <text>2 oxidized [2Fe-2S]-[ferredoxin] + pyruvate + CoA = 2 reduced [2Fe-2S]-[ferredoxin] + acetyl-CoA + CO2 + H(+)</text>
        <dbReference type="Rhea" id="RHEA:12765"/>
        <dbReference type="Rhea" id="RHEA-COMP:10000"/>
        <dbReference type="Rhea" id="RHEA-COMP:10001"/>
        <dbReference type="ChEBI" id="CHEBI:15361"/>
        <dbReference type="ChEBI" id="CHEBI:15378"/>
        <dbReference type="ChEBI" id="CHEBI:16526"/>
        <dbReference type="ChEBI" id="CHEBI:33737"/>
        <dbReference type="ChEBI" id="CHEBI:33738"/>
        <dbReference type="ChEBI" id="CHEBI:57287"/>
        <dbReference type="ChEBI" id="CHEBI:57288"/>
        <dbReference type="EC" id="1.2.7.1"/>
    </reaction>
</comment>
<dbReference type="FunFam" id="3.40.50.920:FF:000007">
    <property type="entry name" value="Pyruvate:ferredoxin (Flavodoxin) oxidoreductase"/>
    <property type="match status" value="1"/>
</dbReference>
<dbReference type="FunFam" id="3.40.50.970:FF:000012">
    <property type="entry name" value="Pyruvate:ferredoxin (Flavodoxin) oxidoreductase"/>
    <property type="match status" value="1"/>
</dbReference>
<gene>
    <name evidence="14" type="ORF">EDD59_12130</name>
</gene>
<dbReference type="Pfam" id="PF10371">
    <property type="entry name" value="EKR"/>
    <property type="match status" value="1"/>
</dbReference>
<dbReference type="Gene3D" id="3.40.50.970">
    <property type="match status" value="2"/>
</dbReference>
<organism evidence="14 15">
    <name type="scientific">Muricomes intestini</name>
    <dbReference type="NCBI Taxonomy" id="1796634"/>
    <lineage>
        <taxon>Bacteria</taxon>
        <taxon>Bacillati</taxon>
        <taxon>Bacillota</taxon>
        <taxon>Clostridia</taxon>
        <taxon>Lachnospirales</taxon>
        <taxon>Lachnospiraceae</taxon>
        <taxon>Muricomes</taxon>
    </lineage>
</organism>
<dbReference type="PROSITE" id="PS00198">
    <property type="entry name" value="4FE4S_FER_1"/>
    <property type="match status" value="2"/>
</dbReference>
<dbReference type="InterPro" id="IPR009014">
    <property type="entry name" value="Transketo_C/PFOR_II"/>
</dbReference>
<dbReference type="Pfam" id="PF17147">
    <property type="entry name" value="PFOR_II"/>
    <property type="match status" value="1"/>
</dbReference>
<dbReference type="InterPro" id="IPR002869">
    <property type="entry name" value="Pyrv_flavodox_OxRed_cen"/>
</dbReference>
<feature type="binding site" evidence="12">
    <location>
        <position position="694"/>
    </location>
    <ligand>
        <name>[4Fe-4S] cluster</name>
        <dbReference type="ChEBI" id="CHEBI:49883"/>
        <label>1</label>
    </ligand>
</feature>
<keyword evidence="8 12" id="KW-0411">Iron-sulfur</keyword>
<protein>
    <recommendedName>
        <fullName evidence="9">Pyruvate:ferredoxin oxidoreductase</fullName>
        <ecNumber evidence="9">1.2.7.1</ecNumber>
    </recommendedName>
    <alternativeName>
        <fullName evidence="9">Pyruvate synthase</fullName>
    </alternativeName>
</protein>
<evidence type="ECO:0000256" key="4">
    <source>
        <dbReference type="ARBA" id="ARBA00022723"/>
    </source>
</evidence>
<dbReference type="InterPro" id="IPR033412">
    <property type="entry name" value="PFOR_II"/>
</dbReference>
<accession>A0A4R3K2Y7</accession>
<evidence type="ECO:0000256" key="7">
    <source>
        <dbReference type="ARBA" id="ARBA00023004"/>
    </source>
</evidence>
<comment type="cofactor">
    <cofactor evidence="12">
        <name>[4Fe-4S] cluster</name>
        <dbReference type="ChEBI" id="CHEBI:49883"/>
    </cofactor>
    <text evidence="12">Binds 3 [4Fe-4S] clusters per subunit.</text>
</comment>
<evidence type="ECO:0000256" key="12">
    <source>
        <dbReference type="PIRSR" id="PIRSR000159-50"/>
    </source>
</evidence>
<feature type="binding site" evidence="12">
    <location>
        <position position="748"/>
    </location>
    <ligand>
        <name>[4Fe-4S] cluster</name>
        <dbReference type="ChEBI" id="CHEBI:49883"/>
        <label>2</label>
    </ligand>
</feature>
<dbReference type="Pfam" id="PF01558">
    <property type="entry name" value="POR"/>
    <property type="match status" value="1"/>
</dbReference>
<dbReference type="GO" id="GO:0022900">
    <property type="term" value="P:electron transport chain"/>
    <property type="evidence" value="ECO:0007669"/>
    <property type="project" value="InterPro"/>
</dbReference>
<dbReference type="PANTHER" id="PTHR32154">
    <property type="entry name" value="PYRUVATE-FLAVODOXIN OXIDOREDUCTASE-RELATED"/>
    <property type="match status" value="1"/>
</dbReference>
<evidence type="ECO:0000313" key="15">
    <source>
        <dbReference type="Proteomes" id="UP000295726"/>
    </source>
</evidence>
<feature type="binding site" evidence="10">
    <location>
        <position position="64"/>
    </location>
    <ligand>
        <name>thiamine diphosphate</name>
        <dbReference type="ChEBI" id="CHEBI:58937"/>
    </ligand>
</feature>
<keyword evidence="14" id="KW-0670">Pyruvate</keyword>
<evidence type="ECO:0000256" key="11">
    <source>
        <dbReference type="PIRSR" id="PIRSR000159-2"/>
    </source>
</evidence>
<feature type="site" description="Important for catalytic activity" evidence="11">
    <location>
        <position position="64"/>
    </location>
</feature>
<evidence type="ECO:0000256" key="3">
    <source>
        <dbReference type="ARBA" id="ARBA00022485"/>
    </source>
</evidence>
<dbReference type="EMBL" id="SLZZ01000021">
    <property type="protein sequence ID" value="TCS77034.1"/>
    <property type="molecule type" value="Genomic_DNA"/>
</dbReference>
<feature type="binding site" evidence="12">
    <location>
        <position position="1080"/>
    </location>
    <ligand>
        <name>[4Fe-4S] cluster</name>
        <dbReference type="ChEBI" id="CHEBI:49883"/>
        <label>3</label>
    </ligand>
</feature>
<dbReference type="SUPFAM" id="SSF52922">
    <property type="entry name" value="TK C-terminal domain-like"/>
    <property type="match status" value="1"/>
</dbReference>
<dbReference type="SUPFAM" id="SSF53323">
    <property type="entry name" value="Pyruvate-ferredoxin oxidoreductase, PFOR, domain III"/>
    <property type="match status" value="1"/>
</dbReference>
<dbReference type="EC" id="1.2.7.1" evidence="9"/>
<feature type="domain" description="4Fe-4S ferredoxin-type" evidence="13">
    <location>
        <begin position="685"/>
        <end position="714"/>
    </location>
</feature>
<dbReference type="AlphaFoldDB" id="A0A4R3K2Y7"/>
<dbReference type="InterPro" id="IPR011766">
    <property type="entry name" value="TPP_enzyme_TPP-bd"/>
</dbReference>
<evidence type="ECO:0000256" key="1">
    <source>
        <dbReference type="ARBA" id="ARBA00009032"/>
    </source>
</evidence>
<feature type="binding site" evidence="12">
    <location>
        <position position="751"/>
    </location>
    <ligand>
        <name>[4Fe-4S] cluster</name>
        <dbReference type="ChEBI" id="CHEBI:49883"/>
        <label>2</label>
    </ligand>
</feature>
<evidence type="ECO:0000256" key="9">
    <source>
        <dbReference type="PIRNR" id="PIRNR000159"/>
    </source>
</evidence>
<feature type="binding site" evidence="12">
    <location>
        <position position="822"/>
    </location>
    <ligand>
        <name>[4Fe-4S] cluster</name>
        <dbReference type="ChEBI" id="CHEBI:49883"/>
        <label>3</label>
    </ligand>
</feature>
<dbReference type="GO" id="GO:0030976">
    <property type="term" value="F:thiamine pyrophosphate binding"/>
    <property type="evidence" value="ECO:0007669"/>
    <property type="project" value="InterPro"/>
</dbReference>
<dbReference type="SUPFAM" id="SSF52518">
    <property type="entry name" value="Thiamin diphosphate-binding fold (THDP-binding)"/>
    <property type="match status" value="2"/>
</dbReference>
<feature type="binding site" evidence="10">
    <location>
        <begin position="971"/>
        <end position="974"/>
    </location>
    <ligand>
        <name>thiamine diphosphate</name>
        <dbReference type="ChEBI" id="CHEBI:58937"/>
    </ligand>
</feature>
<dbReference type="GO" id="GO:0005506">
    <property type="term" value="F:iron ion binding"/>
    <property type="evidence" value="ECO:0007669"/>
    <property type="project" value="InterPro"/>
</dbReference>
<comment type="similarity">
    <text evidence="1 9">Belongs to the pyruvate:ferredoxin/flavodoxin oxidoreductase family.</text>
</comment>
<feature type="site" description="Important for catalytic activity" evidence="11">
    <location>
        <position position="114"/>
    </location>
</feature>
<dbReference type="FunFam" id="3.40.920.10:FF:000001">
    <property type="entry name" value="Pyruvate:ferredoxin (Flavodoxin) oxidoreductase"/>
    <property type="match status" value="1"/>
</dbReference>
<dbReference type="PROSITE" id="PS51379">
    <property type="entry name" value="4FE4S_FER_2"/>
    <property type="match status" value="2"/>
</dbReference>
<sequence>MARKMKTMDGNQAAAHVAYAYTEVAAIYPITPSSVMPEHIDEWATEGRENIFGQTVKVTEMQSEAGAAGAVHGSLSAGALTTTFTASQGLLLMIPNIYKVAGEQLPGVFHVSARAIASHALSIFGDHSDVYACRQTGAAMLCESSVQEVMDLAPVAHCAALEGKLPFINFFDGFRTSHEIQKIETWDYEELKELVNMDSIDEFRAHALNPNHPCLRGSAQNPDIFFQAREASNSYYDALPGVVQKYMDKVNEKIGTDYKLFNYYGAPDAERVIVAMGSACDTIEETIDYLRAAGEKVGVVKVRLYRPFCAKALIDAIPDTVKTISVLDRTKEPGAIGEPLYLDVVAALKGSKFDAVPVLSGRYGLGSKDTTPAQIVAVFNNTEKHEFTIGVVDDVTNLSLDVKEPLVTTPEGTINCKFWGLGADGTVGANKNSIKIIGDNTDMYAQAYFDYDSKKSGGITLSHLRFGKKPIKSTYLITQANFVACHNPSYIDRYNMVQELVDGGTFLLNCSWDMEGLEKHLPGQVKAYIANHGIKFYTIDGIRLGKEIGLGGRINTILQSAFFKLAAIIPEEEAITLMKEAAKATYGRKGDKIVQMNYDAIDAGAKKVVEIAVPDSWKNAADEGLATPHVGHEANKDVTDFVKNIQSKVNAQQGNTLPVSAFTEYADGSTPSGTSAFEKRGIAVDIPVWKPENCIQCNRCAYVCPHAVIRPAAMTEEEAANRPEGMDTLDMIAMPNMKFSIVVSAYDCTGCGSCANVCPGKKGEKALVLENMEENVGCQKYFDYARQLPVKPEVVDKFKVTTVKGSQFRQPLLEFSGACAGCGETPYARLVTQLFGDRMYIANATGCSSIWGNSSPSTPYTVTAAGKGPAWSNSLFEDNAEFGYGMLLAQNTIRSRMKVHVENLVENSGNEDVKAAAQEYIDTFKSGAANGIAADKLVAALEACNCDSEDKKELLKAKDFLAKKSQWVFGGDGWAYDIGFGGLDHVIASGEDINIMVFDTEVYSNTGGQSSKSTNLGATAQFAAGGKETRKKDLAGIAMSYGYVYVAQIAMGADYNQTVKAITEAEAYPGPSVIIAYSPCINHGIKSGMGKAQTEEQLAVQCGYWNNFRFNPDAEGNKFFLDSKEPKMENYQEFLNGEVRYNALKRANPEKAENLFTQNEKIAKEKYAYLQKLVTLYGEE</sequence>
<feature type="site" description="Important for catalytic activity" evidence="11">
    <location>
        <position position="31"/>
    </location>
</feature>
<dbReference type="GO" id="GO:0051539">
    <property type="term" value="F:4 iron, 4 sulfur cluster binding"/>
    <property type="evidence" value="ECO:0007669"/>
    <property type="project" value="UniProtKB-KW"/>
</dbReference>
<dbReference type="CDD" id="cd07034">
    <property type="entry name" value="TPP_PYR_PFOR_IOR-alpha_like"/>
    <property type="match status" value="1"/>
</dbReference>
<keyword evidence="15" id="KW-1185">Reference proteome</keyword>
<dbReference type="NCBIfam" id="TIGR02176">
    <property type="entry name" value="pyruv_ox_red"/>
    <property type="match status" value="1"/>
</dbReference>
<keyword evidence="5 9" id="KW-0249">Electron transport</keyword>
<dbReference type="SMART" id="SM00890">
    <property type="entry name" value="EKR"/>
    <property type="match status" value="1"/>
</dbReference>
<dbReference type="Pfam" id="PF02775">
    <property type="entry name" value="TPP_enzyme_C"/>
    <property type="match status" value="1"/>
</dbReference>
<comment type="caution">
    <text evidence="14">The sequence shown here is derived from an EMBL/GenBank/DDBJ whole genome shotgun (WGS) entry which is preliminary data.</text>
</comment>
<feature type="binding site" evidence="12">
    <location>
        <position position="754"/>
    </location>
    <ligand>
        <name>[4Fe-4S] cluster</name>
        <dbReference type="ChEBI" id="CHEBI:49883"/>
        <label>2</label>
    </ligand>
</feature>
<dbReference type="PANTHER" id="PTHR32154:SF0">
    <property type="entry name" value="PYRUVATE-FLAVODOXIN OXIDOREDUCTASE-RELATED"/>
    <property type="match status" value="1"/>
</dbReference>
<keyword evidence="4 12" id="KW-0479">Metal-binding</keyword>
<dbReference type="Pfam" id="PF01855">
    <property type="entry name" value="POR_N"/>
    <property type="match status" value="1"/>
</dbReference>
<keyword evidence="7 12" id="KW-0408">Iron</keyword>
<evidence type="ECO:0000256" key="8">
    <source>
        <dbReference type="ARBA" id="ARBA00023014"/>
    </source>
</evidence>
<feature type="binding site" evidence="12">
    <location>
        <position position="819"/>
    </location>
    <ligand>
        <name>[4Fe-4S] cluster</name>
        <dbReference type="ChEBI" id="CHEBI:49883"/>
        <label>3</label>
    </ligand>
</feature>
<feature type="binding site" evidence="12">
    <location>
        <position position="704"/>
    </location>
    <ligand>
        <name>[4Fe-4S] cluster</name>
        <dbReference type="ChEBI" id="CHEBI:49883"/>
        <label>2</label>
    </ligand>
</feature>
<dbReference type="GO" id="GO:0006979">
    <property type="term" value="P:response to oxidative stress"/>
    <property type="evidence" value="ECO:0007669"/>
    <property type="project" value="TreeGrafter"/>
</dbReference>
<dbReference type="RefSeq" id="WP_132382660.1">
    <property type="nucleotide sequence ID" value="NZ_DAIPCY010000004.1"/>
</dbReference>
<dbReference type="FunFam" id="3.40.50.970:FF:000041">
    <property type="entry name" value="Pyruvate:ferredoxin (Flavodoxin) oxidoreductase"/>
    <property type="match status" value="1"/>
</dbReference>
<feature type="binding site" evidence="12">
    <location>
        <position position="758"/>
    </location>
    <ligand>
        <name>[4Fe-4S] cluster</name>
        <dbReference type="ChEBI" id="CHEBI:49883"/>
        <label>1</label>
    </ligand>
</feature>
<dbReference type="Pfam" id="PF12838">
    <property type="entry name" value="Fer4_7"/>
    <property type="match status" value="1"/>
</dbReference>
<evidence type="ECO:0000256" key="5">
    <source>
        <dbReference type="ARBA" id="ARBA00022982"/>
    </source>
</evidence>
<evidence type="ECO:0000256" key="6">
    <source>
        <dbReference type="ARBA" id="ARBA00023002"/>
    </source>
</evidence>
<feature type="binding site" evidence="10">
    <location>
        <position position="31"/>
    </location>
    <ligand>
        <name>pyruvate</name>
        <dbReference type="ChEBI" id="CHEBI:15361"/>
    </ligand>
</feature>
<feature type="binding site" evidence="12">
    <location>
        <position position="697"/>
    </location>
    <ligand>
        <name>[4Fe-4S] cluster</name>
        <dbReference type="ChEBI" id="CHEBI:49883"/>
        <label>1</label>
    </ligand>
</feature>
<feature type="binding site" evidence="10">
    <location>
        <position position="847"/>
    </location>
    <ligand>
        <name>thiamine diphosphate</name>
        <dbReference type="ChEBI" id="CHEBI:58937"/>
    </ligand>
</feature>
<dbReference type="CDD" id="cd03377">
    <property type="entry name" value="TPP_PFOR_PNO"/>
    <property type="match status" value="1"/>
</dbReference>
<dbReference type="InterPro" id="IPR029061">
    <property type="entry name" value="THDP-binding"/>
</dbReference>
<evidence type="ECO:0000256" key="2">
    <source>
        <dbReference type="ARBA" id="ARBA00022448"/>
    </source>
</evidence>
<dbReference type="PIRSF" id="PIRSF000159">
    <property type="entry name" value="NifJ"/>
    <property type="match status" value="1"/>
</dbReference>
<keyword evidence="3 12" id="KW-0004">4Fe-4S</keyword>
<feature type="binding site" evidence="10">
    <location>
        <position position="824"/>
    </location>
    <ligand>
        <name>thiamine diphosphate</name>
        <dbReference type="ChEBI" id="CHEBI:58937"/>
    </ligand>
</feature>
<dbReference type="GO" id="GO:0019164">
    <property type="term" value="F:pyruvate synthase activity"/>
    <property type="evidence" value="ECO:0007669"/>
    <property type="project" value="UniProtKB-EC"/>
</dbReference>
<dbReference type="Gene3D" id="3.30.70.20">
    <property type="match status" value="1"/>
</dbReference>
<evidence type="ECO:0000259" key="13">
    <source>
        <dbReference type="PROSITE" id="PS51379"/>
    </source>
</evidence>
<dbReference type="InterPro" id="IPR037112">
    <property type="entry name" value="Pyrv-flavodox_OxR_EKR_sf"/>
</dbReference>
<dbReference type="InterPro" id="IPR002880">
    <property type="entry name" value="Pyrv_Fd/Flavodoxin_OxRdtase_N"/>
</dbReference>
<name>A0A4R3K2Y7_9FIRM</name>
<proteinExistence type="inferred from homology"/>
<dbReference type="Gene3D" id="4.10.780.10">
    <property type="entry name" value="Pyruvate-flavodoxin oxidoreductase, EKR domain"/>
    <property type="match status" value="1"/>
</dbReference>
<feature type="site" description="Important for catalytic activity" evidence="11">
    <location>
        <position position="1005"/>
    </location>
</feature>
<feature type="domain" description="4Fe-4S ferredoxin-type" evidence="13">
    <location>
        <begin position="739"/>
        <end position="759"/>
    </location>
</feature>
<dbReference type="InterPro" id="IPR050722">
    <property type="entry name" value="Pyruvate:ferred/Flavod_OxRd"/>
</dbReference>
<keyword evidence="6 9" id="KW-0560">Oxidoreductase</keyword>
<feature type="binding site" evidence="10">
    <location>
        <position position="114"/>
    </location>
    <ligand>
        <name>pyruvate</name>
        <dbReference type="ChEBI" id="CHEBI:15361"/>
    </ligand>
</feature>
<dbReference type="OrthoDB" id="9794954at2"/>
<dbReference type="InterPro" id="IPR019752">
    <property type="entry name" value="Pyrv/ketoisovalerate_OxRed_cat"/>
</dbReference>
<dbReference type="InterPro" id="IPR017900">
    <property type="entry name" value="4Fe4S_Fe_S_CS"/>
</dbReference>
<dbReference type="SUPFAM" id="SSF54862">
    <property type="entry name" value="4Fe-4S ferredoxins"/>
    <property type="match status" value="1"/>
</dbReference>
<dbReference type="InterPro" id="IPR011895">
    <property type="entry name" value="Pyrv_flavodox_OxRed"/>
</dbReference>
<reference evidence="14 15" key="1">
    <citation type="submission" date="2019-03" db="EMBL/GenBank/DDBJ databases">
        <title>Genomic Encyclopedia of Type Strains, Phase IV (KMG-IV): sequencing the most valuable type-strain genomes for metagenomic binning, comparative biology and taxonomic classification.</title>
        <authorList>
            <person name="Goeker M."/>
        </authorList>
    </citation>
    <scope>NUCLEOTIDE SEQUENCE [LARGE SCALE GENOMIC DNA]</scope>
    <source>
        <strain evidence="14 15">DSM 29489</strain>
    </source>
</reference>
<dbReference type="InterPro" id="IPR017896">
    <property type="entry name" value="4Fe4S_Fe-S-bd"/>
</dbReference>
<dbReference type="Gene3D" id="3.40.920.10">
    <property type="entry name" value="Pyruvate-ferredoxin oxidoreductase, PFOR, domain III"/>
    <property type="match status" value="1"/>
</dbReference>
<feature type="binding site" evidence="12">
    <location>
        <position position="847"/>
    </location>
    <ligand>
        <name>[4Fe-4S] cluster</name>
        <dbReference type="ChEBI" id="CHEBI:49883"/>
        <label>3</label>
    </ligand>
</feature>
<dbReference type="Proteomes" id="UP000295726">
    <property type="component" value="Unassembled WGS sequence"/>
</dbReference>
<evidence type="ECO:0000313" key="14">
    <source>
        <dbReference type="EMBL" id="TCS77034.1"/>
    </source>
</evidence>
<keyword evidence="2 9" id="KW-0813">Transport</keyword>
<feature type="binding site" evidence="10">
    <location>
        <begin position="1000"/>
        <end position="1005"/>
    </location>
    <ligand>
        <name>thiamine diphosphate</name>
        <dbReference type="ChEBI" id="CHEBI:58937"/>
    </ligand>
</feature>
<feature type="binding site" evidence="12">
    <location>
        <position position="700"/>
    </location>
    <ligand>
        <name>[4Fe-4S] cluster</name>
        <dbReference type="ChEBI" id="CHEBI:49883"/>
        <label>1</label>
    </ligand>
</feature>
<dbReference type="Gene3D" id="3.40.50.920">
    <property type="match status" value="1"/>
</dbReference>
<evidence type="ECO:0000256" key="10">
    <source>
        <dbReference type="PIRSR" id="PIRSR000159-1"/>
    </source>
</evidence>
<dbReference type="InterPro" id="IPR019456">
    <property type="entry name" value="Pyrv-flavodox_OxRtase_EKR"/>
</dbReference>